<dbReference type="Pfam" id="PF17120">
    <property type="entry name" value="zf-RING_16"/>
    <property type="match status" value="1"/>
</dbReference>
<reference evidence="7 8" key="1">
    <citation type="submission" date="2017-10" db="EMBL/GenBank/DDBJ databases">
        <title>Comparative genomics in systemic dimorphic fungi from Ajellomycetaceae.</title>
        <authorList>
            <person name="Munoz J.F."/>
            <person name="Mcewen J.G."/>
            <person name="Clay O.K."/>
            <person name="Cuomo C.A."/>
        </authorList>
    </citation>
    <scope>NUCLEOTIDE SEQUENCE [LARGE SCALE GENOMIC DNA]</scope>
    <source>
        <strain evidence="7 8">UAMH7299</strain>
    </source>
</reference>
<dbReference type="PANTHER" id="PTHR46170">
    <property type="entry name" value="GATOR COMPLEX PROTEIN WDR59"/>
    <property type="match status" value="1"/>
</dbReference>
<dbReference type="GO" id="GO:0035591">
    <property type="term" value="F:signaling adaptor activity"/>
    <property type="evidence" value="ECO:0007669"/>
    <property type="project" value="TreeGrafter"/>
</dbReference>
<evidence type="ECO:0000256" key="4">
    <source>
        <dbReference type="PROSITE-ProRule" id="PRU00221"/>
    </source>
</evidence>
<dbReference type="InterPro" id="IPR001680">
    <property type="entry name" value="WD40_rpt"/>
</dbReference>
<feature type="region of interest" description="Disordered" evidence="5">
    <location>
        <begin position="745"/>
        <end position="768"/>
    </location>
</feature>
<dbReference type="InterPro" id="IPR015943">
    <property type="entry name" value="WD40/YVTN_repeat-like_dom_sf"/>
</dbReference>
<dbReference type="PANTHER" id="PTHR46170:SF1">
    <property type="entry name" value="GATOR COMPLEX PROTEIN WDR59"/>
    <property type="match status" value="1"/>
</dbReference>
<dbReference type="GO" id="GO:0034198">
    <property type="term" value="P:cellular response to amino acid starvation"/>
    <property type="evidence" value="ECO:0007669"/>
    <property type="project" value="TreeGrafter"/>
</dbReference>
<keyword evidence="3" id="KW-0863">Zinc-finger</keyword>
<organism evidence="7 8">
    <name type="scientific">Polytolypa hystricis (strain UAMH7299)</name>
    <dbReference type="NCBI Taxonomy" id="1447883"/>
    <lineage>
        <taxon>Eukaryota</taxon>
        <taxon>Fungi</taxon>
        <taxon>Dikarya</taxon>
        <taxon>Ascomycota</taxon>
        <taxon>Pezizomycotina</taxon>
        <taxon>Eurotiomycetes</taxon>
        <taxon>Eurotiomycetidae</taxon>
        <taxon>Onygenales</taxon>
        <taxon>Onygenales incertae sedis</taxon>
        <taxon>Polytolypa</taxon>
    </lineage>
</organism>
<dbReference type="Proteomes" id="UP000224634">
    <property type="component" value="Unassembled WGS sequence"/>
</dbReference>
<feature type="compositionally biased region" description="Polar residues" evidence="5">
    <location>
        <begin position="1398"/>
        <end position="1413"/>
    </location>
</feature>
<dbReference type="SUPFAM" id="SSF50978">
    <property type="entry name" value="WD40 repeat-like"/>
    <property type="match status" value="1"/>
</dbReference>
<dbReference type="Gene3D" id="2.130.10.10">
    <property type="entry name" value="YVTN repeat-like/Quinoprotein amine dehydrogenase"/>
    <property type="match status" value="1"/>
</dbReference>
<keyword evidence="8" id="KW-1185">Reference proteome</keyword>
<name>A0A2B7X500_POLH7</name>
<evidence type="ECO:0000313" key="7">
    <source>
        <dbReference type="EMBL" id="PGH03812.1"/>
    </source>
</evidence>
<dbReference type="Pfam" id="PF00400">
    <property type="entry name" value="WD40"/>
    <property type="match status" value="2"/>
</dbReference>
<evidence type="ECO:0000256" key="2">
    <source>
        <dbReference type="ARBA" id="ARBA00022737"/>
    </source>
</evidence>
<keyword evidence="1 4" id="KW-0853">WD repeat</keyword>
<keyword evidence="3" id="KW-0479">Metal-binding</keyword>
<feature type="repeat" description="WD" evidence="4">
    <location>
        <begin position="115"/>
        <end position="157"/>
    </location>
</feature>
<dbReference type="InterPro" id="IPR049566">
    <property type="entry name" value="WDR59_RTC1-like_RING_Znf"/>
</dbReference>
<dbReference type="OrthoDB" id="311712at2759"/>
<proteinExistence type="predicted"/>
<dbReference type="GO" id="GO:0035859">
    <property type="term" value="C:Seh1-associated complex"/>
    <property type="evidence" value="ECO:0007669"/>
    <property type="project" value="TreeGrafter"/>
</dbReference>
<dbReference type="GO" id="GO:0008270">
    <property type="term" value="F:zinc ion binding"/>
    <property type="evidence" value="ECO:0007669"/>
    <property type="project" value="UniProtKB-KW"/>
</dbReference>
<feature type="compositionally biased region" description="Low complexity" evidence="5">
    <location>
        <begin position="677"/>
        <end position="687"/>
    </location>
</feature>
<dbReference type="InterPro" id="IPR049567">
    <property type="entry name" value="WDR59-like"/>
</dbReference>
<feature type="compositionally biased region" description="Basic and acidic residues" evidence="5">
    <location>
        <begin position="1110"/>
        <end position="1120"/>
    </location>
</feature>
<evidence type="ECO:0000256" key="1">
    <source>
        <dbReference type="ARBA" id="ARBA00022574"/>
    </source>
</evidence>
<feature type="domain" description="RING-type" evidence="6">
    <location>
        <begin position="1285"/>
        <end position="1326"/>
    </location>
</feature>
<feature type="region of interest" description="Disordered" evidence="5">
    <location>
        <begin position="1442"/>
        <end position="1470"/>
    </location>
</feature>
<dbReference type="STRING" id="1447883.A0A2B7X500"/>
<dbReference type="GO" id="GO:1904263">
    <property type="term" value="P:positive regulation of TORC1 signaling"/>
    <property type="evidence" value="ECO:0007669"/>
    <property type="project" value="TreeGrafter"/>
</dbReference>
<feature type="region of interest" description="Disordered" evidence="5">
    <location>
        <begin position="974"/>
        <end position="1031"/>
    </location>
</feature>
<sequence>MMSPTGPRPLASAYESPTFGEDSSFHVDLPVGSMSISPCGRDVVLASKEGLHIIDLDSPYSPPRYLPHHTPWEVADVQWSPFAARDSWVVSTSNQKALVWNLALKPWQNPIEHVLHAHSRAITDINFSAHHPDVLATCAVDSFVHCWDLRTPSRPVVSFSDWFAGATQVKWNRQVPHVIASSHDRFLRIWDDRMGAYPVRTIVAHDTKIYGIDWNRIRPEAIATCSLDKTIKFWDYSTEHDVPEKVIHTSFPVWRARNTPFGWGILAMPQRGDSGLHLYSRRHKTEDGVEQEPPLVHSFPGHKGQVKEFVWRPRGTIIDGLDHREFQLVSWGTDKELRLHRVNPDVLREVGYEKGKSFNPSLNLTRTGAVYNTFRDEPKDGDSVRNQTPVHHRSQSVSIGMSSISMPYSRGWTRGGTMGGATGIQGRSALRADMNPISWMRGVKISGWEEETLGDEITHVGEKFTKVAFESVNVGQRKATVSLHGPWGPDGVSIFLKIDMKFPLDYPRASIPSFHVQKTAAVTRQLGVSITTGLKKISEAYVSRKRGCLEGVLRYLLGEHPVEEIVTLVQGEPGETLKSPDVFGGDESSDEDEEVGQFRDQNLGLSSSELLRPVNANVMVPVAKVCGARWANDGRLVCFFPPKKEKVASFLNSMGLNQMTRLSRDDKVFEAFGRLQTGSPGPKCSTGTGTGGGTITDDGASDYSDNSSEASSSSSGSSDILGSLPPQFHAPNTWRSGSLGFYRSRSAENSQKSTTGVATVKSSSDPPNTIHIHNLEDLLPAKRELAKRYQIVGDKPAVCAHNMTVAADSGRQDLAYVWGLVKLMLQNHLPFDLCVAEDVLSMAGRASNGIKCIDSAITMDSDNTQRKKSFTSCRPDKIKWGNHPLGGRWLVPALFEYFERLGDIQMLGMLSCVLHEPESRPELRRASRLHRKSSVLVQKAPLAADYTSPTVDSYDKSQLTSPLASLPREHAISTSHSSACSSGEQWHTDTPPLYSTGTTPPANFRSTSRRSQHHLSSLSGSPDPHVYTRSGSNFGTTLASSLSKSFTFGPSASTSPPSSSSKKKASPVGSLNIAGPGGWAAGGFFGKPASAVPDYLTASTTVTSQTHSQTHSDSESERQSSTKSKAGKRQRVILKNQEEFDHDGQAYVPLLDHKIELLSRAYRAAYAELLSIWNMQVEQREVLRIDGISDGRVDTHRFKHLEKGLSALPRRDSRAVGVPYPVDRDDLGLDIQRHCGTCGFALQISAFAPLTPEKSNRKTQDSAAVAENKCPRCKPARPGPTRLSCVVCDEAISGMFAPCLNCGHIMCLDCHQQWFSIDVTRCKTDKTTKERNIPSCPSGCACRCSDYETLQVPMPPSPKSQAADSRVDIRRLAHRRPQHHRQQTIDYHPRTVAGRLSADSSNQSQTEDASNSEGWPGSSPLASLARGLSTGLNIDLHHRRSFGRKSGTATGSFSGGWPSAKGTLEKVDTM</sequence>
<keyword evidence="3" id="KW-0862">Zinc</keyword>
<comment type="caution">
    <text evidence="7">The sequence shown here is derived from an EMBL/GenBank/DDBJ whole genome shotgun (WGS) entry which is preliminary data.</text>
</comment>
<feature type="region of interest" description="Disordered" evidence="5">
    <location>
        <begin position="375"/>
        <end position="396"/>
    </location>
</feature>
<evidence type="ECO:0000256" key="3">
    <source>
        <dbReference type="PROSITE-ProRule" id="PRU00175"/>
    </source>
</evidence>
<feature type="region of interest" description="Disordered" evidence="5">
    <location>
        <begin position="1102"/>
        <end position="1131"/>
    </location>
</feature>
<protein>
    <recommendedName>
        <fullName evidence="6">RING-type domain-containing protein</fullName>
    </recommendedName>
</protein>
<dbReference type="PROSITE" id="PS50082">
    <property type="entry name" value="WD_REPEATS_2"/>
    <property type="match status" value="2"/>
</dbReference>
<evidence type="ECO:0000313" key="8">
    <source>
        <dbReference type="Proteomes" id="UP000224634"/>
    </source>
</evidence>
<dbReference type="InterPro" id="IPR001841">
    <property type="entry name" value="Znf_RING"/>
</dbReference>
<feature type="region of interest" description="Disordered" evidence="5">
    <location>
        <begin position="1374"/>
        <end position="1423"/>
    </location>
</feature>
<feature type="region of interest" description="Disordered" evidence="5">
    <location>
        <begin position="1047"/>
        <end position="1068"/>
    </location>
</feature>
<keyword evidence="2" id="KW-0677">Repeat</keyword>
<feature type="compositionally biased region" description="Low complexity" evidence="5">
    <location>
        <begin position="695"/>
        <end position="719"/>
    </location>
</feature>
<feature type="repeat" description="WD" evidence="4">
    <location>
        <begin position="202"/>
        <end position="244"/>
    </location>
</feature>
<dbReference type="InterPro" id="IPR036322">
    <property type="entry name" value="WD40_repeat_dom_sf"/>
</dbReference>
<evidence type="ECO:0000259" key="6">
    <source>
        <dbReference type="PROSITE" id="PS50089"/>
    </source>
</evidence>
<dbReference type="GO" id="GO:0005774">
    <property type="term" value="C:vacuolar membrane"/>
    <property type="evidence" value="ECO:0007669"/>
    <property type="project" value="TreeGrafter"/>
</dbReference>
<feature type="compositionally biased region" description="Polar residues" evidence="5">
    <location>
        <begin position="747"/>
        <end position="767"/>
    </location>
</feature>
<accession>A0A2B7X500</accession>
<dbReference type="PROSITE" id="PS50089">
    <property type="entry name" value="ZF_RING_2"/>
    <property type="match status" value="1"/>
</dbReference>
<dbReference type="EMBL" id="PDNA01000206">
    <property type="protein sequence ID" value="PGH03812.1"/>
    <property type="molecule type" value="Genomic_DNA"/>
</dbReference>
<dbReference type="SMART" id="SM00320">
    <property type="entry name" value="WD40"/>
    <property type="match status" value="6"/>
</dbReference>
<evidence type="ECO:0000256" key="5">
    <source>
        <dbReference type="SAM" id="MobiDB-lite"/>
    </source>
</evidence>
<gene>
    <name evidence="7" type="ORF">AJ80_08625</name>
</gene>
<feature type="region of interest" description="Disordered" evidence="5">
    <location>
        <begin position="673"/>
        <end position="732"/>
    </location>
</feature>